<sequence length="43" mass="4839">MPSNTKHITARVSIDKSIPVGDLAAPLRREFEDSSMKQCHNTR</sequence>
<proteinExistence type="predicted"/>
<dbReference type="Proteomes" id="UP000001056">
    <property type="component" value="Unassembled WGS sequence"/>
</dbReference>
<organism evidence="1 2">
    <name type="scientific">Chaetomium globosum (strain ATCC 6205 / CBS 148.51 / DSM 1962 / NBRC 6347 / NRRL 1970)</name>
    <name type="common">Soil fungus</name>
    <dbReference type="NCBI Taxonomy" id="306901"/>
    <lineage>
        <taxon>Eukaryota</taxon>
        <taxon>Fungi</taxon>
        <taxon>Dikarya</taxon>
        <taxon>Ascomycota</taxon>
        <taxon>Pezizomycotina</taxon>
        <taxon>Sordariomycetes</taxon>
        <taxon>Sordariomycetidae</taxon>
        <taxon>Sordariales</taxon>
        <taxon>Chaetomiaceae</taxon>
        <taxon>Chaetomium</taxon>
    </lineage>
</organism>
<dbReference type="GeneID" id="4396158"/>
<keyword evidence="2" id="KW-1185">Reference proteome</keyword>
<dbReference type="EMBL" id="CH408035">
    <property type="protein sequence ID" value="EAQ84199.1"/>
    <property type="molecule type" value="Genomic_DNA"/>
</dbReference>
<dbReference type="AlphaFoldDB" id="Q2GN51"/>
<evidence type="ECO:0000313" key="1">
    <source>
        <dbReference type="EMBL" id="EAQ84199.1"/>
    </source>
</evidence>
<name>Q2GN51_CHAGB</name>
<reference evidence="2" key="1">
    <citation type="journal article" date="2015" name="Genome Announc.">
        <title>Draft genome sequence of the cellulolytic fungus Chaetomium globosum.</title>
        <authorList>
            <person name="Cuomo C.A."/>
            <person name="Untereiner W.A."/>
            <person name="Ma L.-J."/>
            <person name="Grabherr M."/>
            <person name="Birren B.W."/>
        </authorList>
    </citation>
    <scope>NUCLEOTIDE SEQUENCE [LARGE SCALE GENOMIC DNA]</scope>
    <source>
        <strain evidence="2">ATCC 6205 / CBS 148.51 / DSM 1962 / NBRC 6347 / NRRL 1970</strain>
    </source>
</reference>
<protein>
    <submittedName>
        <fullName evidence="1">Uncharacterized protein</fullName>
    </submittedName>
</protein>
<dbReference type="RefSeq" id="XP_001228530.1">
    <property type="nucleotide sequence ID" value="XM_001228529.1"/>
</dbReference>
<evidence type="ECO:0000313" key="2">
    <source>
        <dbReference type="Proteomes" id="UP000001056"/>
    </source>
</evidence>
<dbReference type="HOGENOM" id="CLU_3242088_0_0_1"/>
<dbReference type="InParanoid" id="Q2GN51"/>
<gene>
    <name evidence="1" type="ORF">CHGG_10603</name>
</gene>
<dbReference type="VEuPathDB" id="FungiDB:CHGG_10603"/>
<accession>Q2GN51</accession>